<evidence type="ECO:0000313" key="4">
    <source>
        <dbReference type="EMBL" id="USQ96097.1"/>
    </source>
</evidence>
<dbReference type="Pfam" id="PF00850">
    <property type="entry name" value="Hist_deacetyl"/>
    <property type="match status" value="1"/>
</dbReference>
<evidence type="ECO:0000259" key="3">
    <source>
        <dbReference type="Pfam" id="PF00850"/>
    </source>
</evidence>
<dbReference type="SUPFAM" id="SSF52768">
    <property type="entry name" value="Arginase/deacetylase"/>
    <property type="match status" value="1"/>
</dbReference>
<dbReference type="InterPro" id="IPR037138">
    <property type="entry name" value="His_deacetylse_dom_sf"/>
</dbReference>
<protein>
    <submittedName>
        <fullName evidence="4">Histone deacetylase</fullName>
    </submittedName>
</protein>
<dbReference type="Proteomes" id="UP001057520">
    <property type="component" value="Chromosome"/>
</dbReference>
<organism evidence="4 5">
    <name type="scientific">Caulobacter segnis</name>
    <dbReference type="NCBI Taxonomy" id="88688"/>
    <lineage>
        <taxon>Bacteria</taxon>
        <taxon>Pseudomonadati</taxon>
        <taxon>Pseudomonadota</taxon>
        <taxon>Alphaproteobacteria</taxon>
        <taxon>Caulobacterales</taxon>
        <taxon>Caulobacteraceae</taxon>
        <taxon>Caulobacter</taxon>
    </lineage>
</organism>
<evidence type="ECO:0000256" key="1">
    <source>
        <dbReference type="ARBA" id="ARBA00005947"/>
    </source>
</evidence>
<reference evidence="4 5" key="1">
    <citation type="submission" date="2022-04" db="EMBL/GenBank/DDBJ databases">
        <title>Genome sequence of soybean root-associated Caulobacter segnis RL271.</title>
        <authorList>
            <person name="Longley R."/>
            <person name="Bonito G."/>
            <person name="Trigodet F."/>
            <person name="Crosson S."/>
            <person name="Fiebig A."/>
        </authorList>
    </citation>
    <scope>NUCLEOTIDE SEQUENCE [LARGE SCALE GENOMIC DNA]</scope>
    <source>
        <strain evidence="4 5">RL271</strain>
    </source>
</reference>
<proteinExistence type="inferred from homology"/>
<dbReference type="EMBL" id="CP096040">
    <property type="protein sequence ID" value="USQ96097.1"/>
    <property type="molecule type" value="Genomic_DNA"/>
</dbReference>
<dbReference type="InterPro" id="IPR023696">
    <property type="entry name" value="Ureohydrolase_dom_sf"/>
</dbReference>
<evidence type="ECO:0000256" key="2">
    <source>
        <dbReference type="ARBA" id="ARBA00022801"/>
    </source>
</evidence>
<dbReference type="PRINTS" id="PR01270">
    <property type="entry name" value="HDASUPER"/>
</dbReference>
<keyword evidence="5" id="KW-1185">Reference proteome</keyword>
<keyword evidence="2" id="KW-0378">Hydrolase</keyword>
<dbReference type="PANTHER" id="PTHR10625">
    <property type="entry name" value="HISTONE DEACETYLASE HDAC1-RELATED"/>
    <property type="match status" value="1"/>
</dbReference>
<accession>A0ABY4ZTE7</accession>
<feature type="domain" description="Histone deacetylase" evidence="3">
    <location>
        <begin position="22"/>
        <end position="289"/>
    </location>
</feature>
<dbReference type="Gene3D" id="3.40.800.20">
    <property type="entry name" value="Histone deacetylase domain"/>
    <property type="match status" value="1"/>
</dbReference>
<comment type="similarity">
    <text evidence="1">Belongs to the histone deacetylase family.</text>
</comment>
<dbReference type="InterPro" id="IPR000286">
    <property type="entry name" value="HDACs"/>
</dbReference>
<name>A0ABY4ZTE7_9CAUL</name>
<dbReference type="CDD" id="cd09993">
    <property type="entry name" value="HDAC_classIV"/>
    <property type="match status" value="1"/>
</dbReference>
<dbReference type="InterPro" id="IPR023801">
    <property type="entry name" value="His_deacetylse_dom"/>
</dbReference>
<dbReference type="InterPro" id="IPR044150">
    <property type="entry name" value="HDAC_classIV"/>
</dbReference>
<dbReference type="PANTHER" id="PTHR10625:SF19">
    <property type="entry name" value="HISTONE DEACETYLASE 12"/>
    <property type="match status" value="1"/>
</dbReference>
<gene>
    <name evidence="4" type="ORF">MZV50_00360</name>
</gene>
<sequence>MSSSPPVIHHPAFRAEMPAGHRFPMDKFSRLATVLEGEGVPGPDGFARPEFIDVDTLRLAHAEDYVRGVIELSLPADVVRRIGMPNTDSVATRARAATGGTLLAARLALEHGIACNTAGGSHHASAESGAGFCVFNDVAVAARRLLAEGAIGQALVVDLDVHQGDGTARIFEDDPSVFTFSMHAEKNFPHRKATSDLDVELADGTDDRTYLEKLEAILPALLGSVRPDIVFFNAGVDPHADDKLGRLSLTDDGLGRREAYVLGACLSLEIPVVGVIGGGYDADIDRLAARHAILHRTAKSLYSR</sequence>
<evidence type="ECO:0000313" key="5">
    <source>
        <dbReference type="Proteomes" id="UP001057520"/>
    </source>
</evidence>